<reference evidence="9" key="1">
    <citation type="submission" date="2022-01" db="EMBL/GenBank/DDBJ databases">
        <authorList>
            <person name="King R."/>
        </authorList>
    </citation>
    <scope>NUCLEOTIDE SEQUENCE</scope>
</reference>
<dbReference type="InterPro" id="IPR007109">
    <property type="entry name" value="Brix"/>
</dbReference>
<keyword evidence="6" id="KW-0539">Nucleus</keyword>
<evidence type="ECO:0000256" key="6">
    <source>
        <dbReference type="ARBA" id="ARBA00023242"/>
    </source>
</evidence>
<keyword evidence="10" id="KW-1185">Reference proteome</keyword>
<dbReference type="GO" id="GO:0000027">
    <property type="term" value="P:ribosomal large subunit assembly"/>
    <property type="evidence" value="ECO:0007669"/>
    <property type="project" value="TreeGrafter"/>
</dbReference>
<dbReference type="EMBL" id="OV725077">
    <property type="protein sequence ID" value="CAH1388603.1"/>
    <property type="molecule type" value="Genomic_DNA"/>
</dbReference>
<dbReference type="SUPFAM" id="SSF52954">
    <property type="entry name" value="Class II aaRS ABD-related"/>
    <property type="match status" value="1"/>
</dbReference>
<protein>
    <recommendedName>
        <fullName evidence="4">Ribosome biogenesis protein BRX1 homolog</fullName>
    </recommendedName>
</protein>
<feature type="domain" description="Brix" evidence="8">
    <location>
        <begin position="56"/>
        <end position="245"/>
    </location>
</feature>
<evidence type="ECO:0000256" key="1">
    <source>
        <dbReference type="ARBA" id="ARBA00003439"/>
    </source>
</evidence>
<gene>
    <name evidence="9" type="ORF">NEZAVI_LOCUS190</name>
</gene>
<dbReference type="OrthoDB" id="1638493at2759"/>
<evidence type="ECO:0000256" key="5">
    <source>
        <dbReference type="ARBA" id="ARBA00022517"/>
    </source>
</evidence>
<dbReference type="GO" id="GO:0006364">
    <property type="term" value="P:rRNA processing"/>
    <property type="evidence" value="ECO:0007669"/>
    <property type="project" value="InterPro"/>
</dbReference>
<evidence type="ECO:0000256" key="2">
    <source>
        <dbReference type="ARBA" id="ARBA00004604"/>
    </source>
</evidence>
<dbReference type="Proteomes" id="UP001152798">
    <property type="component" value="Chromosome 1"/>
</dbReference>
<feature type="region of interest" description="Disordered" evidence="7">
    <location>
        <begin position="1"/>
        <end position="47"/>
    </location>
</feature>
<evidence type="ECO:0000313" key="9">
    <source>
        <dbReference type="EMBL" id="CAH1388603.1"/>
    </source>
</evidence>
<comment type="function">
    <text evidence="1">Required for biogenesis of the 60S ribosomal subunit.</text>
</comment>
<proteinExistence type="inferred from homology"/>
<dbReference type="PANTHER" id="PTHR13634">
    <property type="entry name" value="RIBOSOME BIOGENESIS PROTEIN BRIX"/>
    <property type="match status" value="1"/>
</dbReference>
<feature type="region of interest" description="Disordered" evidence="7">
    <location>
        <begin position="326"/>
        <end position="349"/>
    </location>
</feature>
<sequence length="349" mass="40014">MSRKNRSTKLGRVLKKRKREESTSEAKPEGEEGTAPPASRTSDEPLPKKVKWINRQRVLVFGAAGITQRDRHLMNDLKRIMPHSKNENKISRREHLAVINELCEVKNCCKALFLEARKKLDLYMWLSNVPHGPSAKFLVESTFTMGELRLTGNCLKGSRPVLSFDENFDSQPHYALLKEVLTQIFGVPNHHPKSQPFVDRIITFSILDNRIWFRHYQILQEDGALAEIGPRFVLNPIKIFSGSFTGATLWENPHYITPSAYRQQLKAVAGTKYLNRQQQKIKYMATAPEVTYKSLPEDEVFEGETLTKAAELTGMEIETEGMQQKKQFTFKKKKRAGKKFTKKPKAIPT</sequence>
<dbReference type="InterPro" id="IPR026532">
    <property type="entry name" value="BRX1"/>
</dbReference>
<evidence type="ECO:0000313" key="10">
    <source>
        <dbReference type="Proteomes" id="UP001152798"/>
    </source>
</evidence>
<dbReference type="AlphaFoldDB" id="A0A9P0GWI1"/>
<organism evidence="9 10">
    <name type="scientific">Nezara viridula</name>
    <name type="common">Southern green stink bug</name>
    <name type="synonym">Cimex viridulus</name>
    <dbReference type="NCBI Taxonomy" id="85310"/>
    <lineage>
        <taxon>Eukaryota</taxon>
        <taxon>Metazoa</taxon>
        <taxon>Ecdysozoa</taxon>
        <taxon>Arthropoda</taxon>
        <taxon>Hexapoda</taxon>
        <taxon>Insecta</taxon>
        <taxon>Pterygota</taxon>
        <taxon>Neoptera</taxon>
        <taxon>Paraneoptera</taxon>
        <taxon>Hemiptera</taxon>
        <taxon>Heteroptera</taxon>
        <taxon>Panheteroptera</taxon>
        <taxon>Pentatomomorpha</taxon>
        <taxon>Pentatomoidea</taxon>
        <taxon>Pentatomidae</taxon>
        <taxon>Pentatominae</taxon>
        <taxon>Nezara</taxon>
    </lineage>
</organism>
<evidence type="ECO:0000256" key="4">
    <source>
        <dbReference type="ARBA" id="ARBA00020522"/>
    </source>
</evidence>
<feature type="compositionally biased region" description="Basic residues" evidence="7">
    <location>
        <begin position="1"/>
        <end position="18"/>
    </location>
</feature>
<comment type="similarity">
    <text evidence="3">Belongs to the BRX1 family.</text>
</comment>
<dbReference type="Pfam" id="PF04427">
    <property type="entry name" value="Brix"/>
    <property type="match status" value="1"/>
</dbReference>
<comment type="subcellular location">
    <subcellularLocation>
        <location evidence="2">Nucleus</location>
        <location evidence="2">Nucleolus</location>
    </subcellularLocation>
</comment>
<dbReference type="GO" id="GO:0005730">
    <property type="term" value="C:nucleolus"/>
    <property type="evidence" value="ECO:0007669"/>
    <property type="project" value="UniProtKB-SubCell"/>
</dbReference>
<evidence type="ECO:0000259" key="8">
    <source>
        <dbReference type="PROSITE" id="PS50833"/>
    </source>
</evidence>
<feature type="compositionally biased region" description="Basic residues" evidence="7">
    <location>
        <begin position="328"/>
        <end position="349"/>
    </location>
</feature>
<evidence type="ECO:0000256" key="3">
    <source>
        <dbReference type="ARBA" id="ARBA00006369"/>
    </source>
</evidence>
<dbReference type="PANTHER" id="PTHR13634:SF0">
    <property type="entry name" value="RIBOSOME BIOGENESIS PROTEIN BRX1 HOMOLOG"/>
    <property type="match status" value="1"/>
</dbReference>
<evidence type="ECO:0000256" key="7">
    <source>
        <dbReference type="SAM" id="MobiDB-lite"/>
    </source>
</evidence>
<dbReference type="SMART" id="SM00879">
    <property type="entry name" value="Brix"/>
    <property type="match status" value="1"/>
</dbReference>
<accession>A0A9P0GWI1</accession>
<dbReference type="PROSITE" id="PS50833">
    <property type="entry name" value="BRIX"/>
    <property type="match status" value="1"/>
</dbReference>
<name>A0A9P0GWI1_NEZVI</name>
<keyword evidence="5" id="KW-0690">Ribosome biogenesis</keyword>
<dbReference type="GO" id="GO:0019843">
    <property type="term" value="F:rRNA binding"/>
    <property type="evidence" value="ECO:0007669"/>
    <property type="project" value="InterPro"/>
</dbReference>
<feature type="compositionally biased region" description="Basic and acidic residues" evidence="7">
    <location>
        <begin position="19"/>
        <end position="30"/>
    </location>
</feature>